<dbReference type="PANTHER" id="PTHR43731:SF14">
    <property type="entry name" value="PRESENILIN-ASSOCIATED RHOMBOID-LIKE PROTEIN, MITOCHONDRIAL"/>
    <property type="match status" value="1"/>
</dbReference>
<evidence type="ECO:0000313" key="10">
    <source>
        <dbReference type="EMBL" id="MFD0913540.1"/>
    </source>
</evidence>
<dbReference type="InterPro" id="IPR050925">
    <property type="entry name" value="Rhomboid_protease_S54"/>
</dbReference>
<evidence type="ECO:0000259" key="9">
    <source>
        <dbReference type="Pfam" id="PF01694"/>
    </source>
</evidence>
<reference evidence="11" key="1">
    <citation type="journal article" date="2019" name="Int. J. Syst. Evol. Microbiol.">
        <title>The Global Catalogue of Microorganisms (GCM) 10K type strain sequencing project: providing services to taxonomists for standard genome sequencing and annotation.</title>
        <authorList>
            <consortium name="The Broad Institute Genomics Platform"/>
            <consortium name="The Broad Institute Genome Sequencing Center for Infectious Disease"/>
            <person name="Wu L."/>
            <person name="Ma J."/>
        </authorList>
    </citation>
    <scope>NUCLEOTIDE SEQUENCE [LARGE SCALE GENOMIC DNA]</scope>
    <source>
        <strain evidence="11">CCUG 58412</strain>
    </source>
</reference>
<feature type="compositionally biased region" description="Basic and acidic residues" evidence="7">
    <location>
        <begin position="331"/>
        <end position="342"/>
    </location>
</feature>
<evidence type="ECO:0000256" key="5">
    <source>
        <dbReference type="ARBA" id="ARBA00022989"/>
    </source>
</evidence>
<dbReference type="InterPro" id="IPR035952">
    <property type="entry name" value="Rhomboid-like_sf"/>
</dbReference>
<keyword evidence="4 10" id="KW-0378">Hydrolase</keyword>
<evidence type="ECO:0000256" key="8">
    <source>
        <dbReference type="SAM" id="Phobius"/>
    </source>
</evidence>
<evidence type="ECO:0000256" key="3">
    <source>
        <dbReference type="ARBA" id="ARBA00022692"/>
    </source>
</evidence>
<feature type="transmembrane region" description="Helical" evidence="8">
    <location>
        <begin position="164"/>
        <end position="183"/>
    </location>
</feature>
<dbReference type="PANTHER" id="PTHR43731">
    <property type="entry name" value="RHOMBOID PROTEASE"/>
    <property type="match status" value="1"/>
</dbReference>
<dbReference type="EMBL" id="JBHTKB010000001">
    <property type="protein sequence ID" value="MFD0913540.1"/>
    <property type="molecule type" value="Genomic_DNA"/>
</dbReference>
<feature type="transmembrane region" description="Helical" evidence="8">
    <location>
        <begin position="189"/>
        <end position="209"/>
    </location>
</feature>
<feature type="domain" description="Peptidase S54 rhomboid" evidence="9">
    <location>
        <begin position="66"/>
        <end position="206"/>
    </location>
</feature>
<feature type="transmembrane region" description="Helical" evidence="8">
    <location>
        <begin position="221"/>
        <end position="238"/>
    </location>
</feature>
<dbReference type="Proteomes" id="UP001597128">
    <property type="component" value="Unassembled WGS sequence"/>
</dbReference>
<name>A0ABW3F5K2_9PROT</name>
<sequence>MATQPQQAPLSQIGLRAAVPPVTRLLIALNLLVFVLMLWGGAGFWHSPNNVQLTWGANFAPATADGQWWRLASAMFLHFGALHLGMNMLALWDGGKLVERMFGPARFLGIYLVSGVAGNLLSLVIQGNQAVSGGASGAIFGIYGALLVYVWYSRHQMQRQEFRWLFWGAMAFSALTIAMGFIIPGIDNSAHIGGFVTGIVFAVLCLPATAVRHQHLQRWRLISAISWLLGIAILLGHLPEPKYRWHEEQAIRKQVQKFTLIDQQANRKWNAIMLEGREGTVSFDEMATQIDQQVANTYEESFERLSSLPDDPNLPSAPLLEQAKAYALKRSEDSKAAADKLRNIPFMPGRAAPGSAQ</sequence>
<gene>
    <name evidence="10" type="ORF">ACFQ1Z_08275</name>
</gene>
<evidence type="ECO:0000256" key="1">
    <source>
        <dbReference type="ARBA" id="ARBA00004141"/>
    </source>
</evidence>
<evidence type="ECO:0000313" key="11">
    <source>
        <dbReference type="Proteomes" id="UP001597128"/>
    </source>
</evidence>
<dbReference type="RefSeq" id="WP_379056935.1">
    <property type="nucleotide sequence ID" value="NZ_JBHTKB010000001.1"/>
</dbReference>
<dbReference type="Pfam" id="PF01694">
    <property type="entry name" value="Rhomboid"/>
    <property type="match status" value="1"/>
</dbReference>
<keyword evidence="6 8" id="KW-0472">Membrane</keyword>
<organism evidence="10 11">
    <name type="scientific">Methylophilus luteus</name>
    <dbReference type="NCBI Taxonomy" id="640108"/>
    <lineage>
        <taxon>Bacteria</taxon>
        <taxon>Pseudomonadati</taxon>
        <taxon>Pseudomonadota</taxon>
        <taxon>Betaproteobacteria</taxon>
        <taxon>Nitrosomonadales</taxon>
        <taxon>Methylophilaceae</taxon>
        <taxon>Methylophilus</taxon>
    </lineage>
</organism>
<accession>A0ABW3F5K2</accession>
<feature type="transmembrane region" description="Helical" evidence="8">
    <location>
        <begin position="104"/>
        <end position="125"/>
    </location>
</feature>
<evidence type="ECO:0000256" key="7">
    <source>
        <dbReference type="SAM" id="MobiDB-lite"/>
    </source>
</evidence>
<evidence type="ECO:0000256" key="4">
    <source>
        <dbReference type="ARBA" id="ARBA00022801"/>
    </source>
</evidence>
<evidence type="ECO:0000256" key="6">
    <source>
        <dbReference type="ARBA" id="ARBA00023136"/>
    </source>
</evidence>
<comment type="caution">
    <text evidence="10">The sequence shown here is derived from an EMBL/GenBank/DDBJ whole genome shotgun (WGS) entry which is preliminary data.</text>
</comment>
<comment type="similarity">
    <text evidence="2">Belongs to the peptidase S54 family.</text>
</comment>
<keyword evidence="5 8" id="KW-1133">Transmembrane helix</keyword>
<dbReference type="GO" id="GO:0006508">
    <property type="term" value="P:proteolysis"/>
    <property type="evidence" value="ECO:0007669"/>
    <property type="project" value="UniProtKB-KW"/>
</dbReference>
<dbReference type="EC" id="3.4.21.-" evidence="10"/>
<feature type="transmembrane region" description="Helical" evidence="8">
    <location>
        <begin position="67"/>
        <end position="92"/>
    </location>
</feature>
<keyword evidence="3 8" id="KW-0812">Transmembrane</keyword>
<dbReference type="GO" id="GO:0008233">
    <property type="term" value="F:peptidase activity"/>
    <property type="evidence" value="ECO:0007669"/>
    <property type="project" value="UniProtKB-KW"/>
</dbReference>
<feature type="region of interest" description="Disordered" evidence="7">
    <location>
        <begin position="331"/>
        <end position="357"/>
    </location>
</feature>
<comment type="subcellular location">
    <subcellularLocation>
        <location evidence="1">Membrane</location>
        <topology evidence="1">Multi-pass membrane protein</topology>
    </subcellularLocation>
</comment>
<keyword evidence="11" id="KW-1185">Reference proteome</keyword>
<protein>
    <submittedName>
        <fullName evidence="10">Rhomboid family intramembrane serine protease</fullName>
        <ecNumber evidence="10">3.4.21.-</ecNumber>
    </submittedName>
</protein>
<feature type="transmembrane region" description="Helical" evidence="8">
    <location>
        <begin position="131"/>
        <end position="152"/>
    </location>
</feature>
<dbReference type="Gene3D" id="1.20.1540.10">
    <property type="entry name" value="Rhomboid-like"/>
    <property type="match status" value="1"/>
</dbReference>
<dbReference type="InterPro" id="IPR022764">
    <property type="entry name" value="Peptidase_S54_rhomboid_dom"/>
</dbReference>
<dbReference type="SUPFAM" id="SSF144091">
    <property type="entry name" value="Rhomboid-like"/>
    <property type="match status" value="1"/>
</dbReference>
<feature type="transmembrane region" description="Helical" evidence="8">
    <location>
        <begin position="25"/>
        <end position="47"/>
    </location>
</feature>
<evidence type="ECO:0000256" key="2">
    <source>
        <dbReference type="ARBA" id="ARBA00009045"/>
    </source>
</evidence>
<proteinExistence type="inferred from homology"/>
<keyword evidence="10" id="KW-0645">Protease</keyword>